<dbReference type="EMBL" id="CP000436">
    <property type="protein sequence ID" value="ABI24755.1"/>
    <property type="molecule type" value="Genomic_DNA"/>
</dbReference>
<evidence type="ECO:0000256" key="2">
    <source>
        <dbReference type="ARBA" id="ARBA00004442"/>
    </source>
</evidence>
<protein>
    <submittedName>
        <fullName evidence="16">Uncharacterized protein</fullName>
    </submittedName>
</protein>
<dbReference type="eggNOG" id="COG5295">
    <property type="taxonomic scope" value="Bacteria"/>
</dbReference>
<dbReference type="SUPFAM" id="SSF101967">
    <property type="entry name" value="Adhesin YadA, collagen-binding domain"/>
    <property type="match status" value="5"/>
</dbReference>
<dbReference type="KEGG" id="hso:HS_0478"/>
<evidence type="ECO:0000259" key="15">
    <source>
        <dbReference type="Pfam" id="PF05662"/>
    </source>
</evidence>
<evidence type="ECO:0000256" key="7">
    <source>
        <dbReference type="ARBA" id="ARBA00022729"/>
    </source>
</evidence>
<dbReference type="GO" id="GO:0015031">
    <property type="term" value="P:protein transport"/>
    <property type="evidence" value="ECO:0007669"/>
    <property type="project" value="UniProtKB-KW"/>
</dbReference>
<feature type="compositionally biased region" description="Low complexity" evidence="12">
    <location>
        <begin position="1305"/>
        <end position="1323"/>
    </location>
</feature>
<dbReference type="InterPro" id="IPR008635">
    <property type="entry name" value="Coiled_stalk_dom"/>
</dbReference>
<dbReference type="PANTHER" id="PTHR24023:SF1082">
    <property type="entry name" value="COLLAGEN TRIPLE HELIX REPEAT"/>
    <property type="match status" value="1"/>
</dbReference>
<evidence type="ECO:0000256" key="9">
    <source>
        <dbReference type="ARBA" id="ARBA00023136"/>
    </source>
</evidence>
<dbReference type="InterPro" id="IPR008160">
    <property type="entry name" value="Collagen"/>
</dbReference>
<accession>Q0I274</accession>
<feature type="compositionally biased region" description="Basic and acidic residues" evidence="12">
    <location>
        <begin position="1480"/>
        <end position="1493"/>
    </location>
</feature>
<comment type="similarity">
    <text evidence="3">Belongs to the autotransporter-2 (AT-2) (TC 1.B.40) family.</text>
</comment>
<evidence type="ECO:0000256" key="3">
    <source>
        <dbReference type="ARBA" id="ARBA00005848"/>
    </source>
</evidence>
<dbReference type="eggNOG" id="COG3266">
    <property type="taxonomic scope" value="Bacteria"/>
</dbReference>
<evidence type="ECO:0000256" key="1">
    <source>
        <dbReference type="ARBA" id="ARBA00004241"/>
    </source>
</evidence>
<keyword evidence="7" id="KW-0732">Signal</keyword>
<keyword evidence="11" id="KW-0175">Coiled coil</keyword>
<dbReference type="GO" id="GO:0009279">
    <property type="term" value="C:cell outer membrane"/>
    <property type="evidence" value="ECO:0007669"/>
    <property type="project" value="UniProtKB-SubCell"/>
</dbReference>
<feature type="region of interest" description="Disordered" evidence="12">
    <location>
        <begin position="1443"/>
        <end position="1475"/>
    </location>
</feature>
<feature type="region of interest" description="Disordered" evidence="12">
    <location>
        <begin position="1521"/>
        <end position="1553"/>
    </location>
</feature>
<dbReference type="InterPro" id="IPR011049">
    <property type="entry name" value="Serralysin-like_metalloprot_C"/>
</dbReference>
<feature type="compositionally biased region" description="Basic and acidic residues" evidence="12">
    <location>
        <begin position="1462"/>
        <end position="1475"/>
    </location>
</feature>
<feature type="region of interest" description="Disordered" evidence="12">
    <location>
        <begin position="1803"/>
        <end position="1860"/>
    </location>
</feature>
<feature type="domain" description="Trimeric autotransporter adhesin YadA-like C-terminal membrane anchor" evidence="13">
    <location>
        <begin position="2794"/>
        <end position="2851"/>
    </location>
</feature>
<evidence type="ECO:0000259" key="14">
    <source>
        <dbReference type="Pfam" id="PF05658"/>
    </source>
</evidence>
<dbReference type="InterPro" id="IPR045584">
    <property type="entry name" value="Pilin-like"/>
</dbReference>
<dbReference type="HOGENOM" id="CLU_229126_0_0_6"/>
<dbReference type="Pfam" id="PF03895">
    <property type="entry name" value="YadA_anchor"/>
    <property type="match status" value="1"/>
</dbReference>
<keyword evidence="4" id="KW-0813">Transport</keyword>
<feature type="region of interest" description="Disordered" evidence="12">
    <location>
        <begin position="2334"/>
        <end position="2370"/>
    </location>
</feature>
<dbReference type="InterPro" id="IPR050149">
    <property type="entry name" value="Collagen_superfamily"/>
</dbReference>
<feature type="domain" description="Trimeric autotransporter adhesin YadA-like head" evidence="14">
    <location>
        <begin position="637"/>
        <end position="661"/>
    </location>
</feature>
<dbReference type="InterPro" id="IPR008640">
    <property type="entry name" value="Adhesin_Head_dom"/>
</dbReference>
<feature type="domain" description="Trimeric autotransporter adhesin YadA-like head" evidence="14">
    <location>
        <begin position="697"/>
        <end position="720"/>
    </location>
</feature>
<name>Q0I274_HISS1</name>
<feature type="compositionally biased region" description="Basic and acidic residues" evidence="12">
    <location>
        <begin position="1540"/>
        <end position="1553"/>
    </location>
</feature>
<gene>
    <name evidence="16" type="ordered locus">HS_0478</name>
</gene>
<feature type="region of interest" description="Disordered" evidence="12">
    <location>
        <begin position="1888"/>
        <end position="1915"/>
    </location>
</feature>
<feature type="compositionally biased region" description="Basic and acidic residues" evidence="12">
    <location>
        <begin position="1888"/>
        <end position="1913"/>
    </location>
</feature>
<feature type="compositionally biased region" description="Low complexity" evidence="12">
    <location>
        <begin position="1806"/>
        <end position="1819"/>
    </location>
</feature>
<dbReference type="Pfam" id="PF05662">
    <property type="entry name" value="YadA_stalk"/>
    <property type="match status" value="3"/>
</dbReference>
<feature type="compositionally biased region" description="Basic and acidic residues" evidence="12">
    <location>
        <begin position="2664"/>
        <end position="2675"/>
    </location>
</feature>
<feature type="compositionally biased region" description="Low complexity" evidence="12">
    <location>
        <begin position="2090"/>
        <end position="2102"/>
    </location>
</feature>
<sequence>MNKIFKTKYDVTTGETKVVSELAKNCPAASGVSCASSVGVGQPKCGVFFGGMLGAFKILPLALLISGVLSPLGYAAAEVAAMPKVVEKEKTPAQREEELKNALKKELKQELKSEIEKLQRNYERSVSSPLVFNTDVRSAGLPALNYSPRIANPYNTHLKHEGGQIRVRNSAQEWSDQTTNKYPTGAHDNWKYDQIDGGRNALGYDEFSYRNEPGWNYIGTDRYSGATSDYGLYNNNGKSEYRWSAPNRGAIVLAPYEQVETNKEEKGVFGRIKKHKNEAVADKYKNLSDANLFKAYVDGNRTRRNIVSIGVDSGTLADKTTLVGNESYTFGAQAVVVGHKSGAAHQAVSVGSDTYAYGNSSVAIGNDDLSVGGINDTLPETTMIKIYEKLYTLPNVKNDKEYHEAQEKHIPGVYYAPLDENKKRNYSIVRTSMIDKEKFRDKYLHARQYSPTASMGFASIAIGSRSVAYDTGTTAIGSLSYALGKYSTALGFRSYVDFDANSGMALGNESRVFAKNSIALGTNVESTNTGAMSYGYNAKAVGEGAIAIGHTVAANATLKEDVYNHLKSIYEGDDLLTRQATTQSSEDNKVSEKIKTINEYLATKGSNFDKGTNDNLFDYEDKEIIKTTVSVKKAKKKGDNGLVIGRSSFALGDRALAIGTGVGAFSKNGMAIGDLSYIKEKADNSIAIGTGSMVTEKNATAIGYFSKATINNSMALGYKSETDYTDEEFKMAAYTPKGSLSIPSSKNTGVFSIARKGAERRITNVAPGAIDTDAVNVSQLKALEDRLSINIDDEDVEYNELHYISIKPEQKDIDARSIELKNKRYIKYKTELLKLDARDKYDSAGIDKSAGSPYDKLKKEVEKLKQELGTANKATKLDAININAKGKNLNKLSKEIDEAKEGSLAELKAYLEKVQDTDTNYNNKGAKTTGSVAIGYKVSVGAGDKHANSVAIGSNLAVKGKENQVIGNNIDVGQNTNWSILIGNNIEKTDDKTTEAIVLGDRSQIVNGALSIGGFNKKGIDQDKDARFKTRKIHFVKAGEVNPKSNQAVNGSQLDPVYEILGITNMQVQADKVTDVANKLGEGGHVTVTRPTFNLTSGANKYSGVTIGDGDTARQNVHTIASALAYLDQAITAARPVYYTNGTKDSIGTKVPSTGNISNISFGKEFKVTEKTNNGNNEKYLLVELNETEIQQNPALKGPKGDRGQQGARGLKGERGPIGPVGPAGERGLQGERGPQGEPGPEGPKGDTGAKGEPGLPGAPGKDGKDGEKGDRGPAGPQGPRGDKGEAGPQGEPGPEGPKGDTGAKGEPGPAGERGPAGPEGKPGIQGPQGEPGLPGAPGKDAFEVWKSLDGNSDKSKDDFINSLKGEKGQDGTNGQDGKSAYDIWKEKPENTKKTEEEFLKSLKGEKGQDGRAGENGKSAYEVWQEKPENAGKSKEDFFKAIKGDKGQDGTNGQDGKSAYDIWKEKSENTGKTEEEFLKSLKGEKGQDGRAGENGKSAYEVWQEKPENAGKSKEDFFKAIKGDKGQDGTNGQDGKSAYDIWKEKPENTKKTEEEFLKSLKGEKGQDGRAGENGKSAYEVWQEKPENAGKSKEDFFKAIKGDKGQDGTNGQDGKSAYDIWKEKPENTKKTEEEFLKSLKGEKGQDGRAGENGKSAFVVWKENLGEEGKDKTENDFINSLKGKDGAPGNTKKITGDSNISVSDKGTTTNVSLNEDLKGINSIGRYKKEGVNKITFIGKNKGTSIGNNSLRNNVTISSNGGIFEFNRKGLHINDKKITGVADGALSADSTDAINGGQLVKATGAKLIDDPSSTSDSPKPKITVFADGKDGKSGLENGKDPMANKGLTSKDGLNGKNANDKANAIRDGEAGTVVFTDDKGNRLVKANDGKYYKKSDVNDDGTVKNETDGKDKPKPVEKPQLSLVNQDGEIINPIVLGNVNSGLGLEKYKEPVIEEGTSEESKKQKIGEAKKEHQKAKKIAIDKLLGNNDDENSNIKDSDLILNNVANIRDLQALGQAGLDFAGNDADETKKVHRNLGQKLVIKGDQNAPAKPFESAKDNINVAVEGEGLVVQLSKDLKNLTSAEFTTEDENNPKTKTTINGKGTTIVELGNDGNENPDGKRAEYTIDGTKVTDGKNTLETNSKGIKLKYKSNDPNNSNEKEVFSINNDDGTVTVDFKNTGKITGLADPTESTDAANKGYVDEKVIDLDSNRPFDFYIKDGDKEIKVVKGRNGKFYKPEDLNGAKYDESGKKYTKNIENNQSEEVKSSIEDRQNEVVIKAEPTNKAIVVTNIADGKLAADSKDAINGGQLVKATGAKLIDDPSSTSDSPKPKITVFADGKDGLSGLEKTSDGKESMAAKGLTGKDGLNGKNANDKANALRDGEAGTVVFTDDKGERLVKAKDGKYYKKEDIKDDGITPKDVKNEVKNPQLSLVNHEGNTTIPTVLGNVASGLGIDSEQNEKAKKAKDDMNNQATIVIEKVTEMLKKRQDVDSLQTAKEAQQSAIDVLSMLPETTVAEKAEKEKRLKIEKDKLEQIESNLIKADKALKNAQQEMTEAKEKLDEQKINYQKALEDDSVHQLLSGNSSIDDKKIKRAANLQDLKALGQAGLNFEGNDGVLVHKNLGEKLTIKGEGTFNSDNTAAGNIKVTASDSSMEVKLSDTLKNMTSFETKETAKGNKSRLDGNGLTVTGKNNQSAHYGSEGITLTDGKNNVTLTSSSFTFKEGQAEKIVIDGKEGEIRVPDLTSKSSPNAVANKQYVDALQTQTDQKFNHLENRFDAFSKESRAGIAGSNAAAALPTISIPGKSLLSVSAGTYKGQSAVAVGYSRVSDNGKIFLKVQGNSNSIGDFGGGVGIGWAW</sequence>
<dbReference type="GO" id="GO:0005615">
    <property type="term" value="C:extracellular space"/>
    <property type="evidence" value="ECO:0007669"/>
    <property type="project" value="TreeGrafter"/>
</dbReference>
<reference evidence="16" key="1">
    <citation type="submission" date="2006-08" db="EMBL/GenBank/DDBJ databases">
        <title>Complete genome sequence of Haemophilus somnus 129PT.</title>
        <authorList>
            <person name="Copeland A."/>
            <person name="Lucas S."/>
            <person name="Lapidus A."/>
            <person name="Barry K."/>
            <person name="Glavina del Rio T."/>
            <person name="Hammon N."/>
            <person name="Dalin E."/>
            <person name="Tice H."/>
            <person name="Pitluck S."/>
            <person name="Brettin T.S."/>
            <person name="Bruce D."/>
            <person name="Challacombe J.F."/>
            <person name="Chertkov O."/>
            <person name="Detter J.C."/>
            <person name="Gilna P."/>
            <person name="Han S."/>
            <person name="Misra M."/>
            <person name="Tapia R."/>
            <person name="Thayer N.N."/>
            <person name="Xie G."/>
            <person name="Inzana T.J."/>
            <person name="Duncan A.J."/>
            <person name="Siddaramppa S."/>
            <person name="Richardson P."/>
        </authorList>
    </citation>
    <scope>NUCLEOTIDE SEQUENCE</scope>
    <source>
        <strain evidence="16">129PT</strain>
    </source>
</reference>
<evidence type="ECO:0000256" key="5">
    <source>
        <dbReference type="ARBA" id="ARBA00022452"/>
    </source>
</evidence>
<dbReference type="PANTHER" id="PTHR24023">
    <property type="entry name" value="COLLAGEN ALPHA"/>
    <property type="match status" value="1"/>
</dbReference>
<feature type="domain" description="Trimeric autotransporter adhesin YadA-like head" evidence="14">
    <location>
        <begin position="471"/>
        <end position="494"/>
    </location>
</feature>
<feature type="domain" description="Trimeric autotransporter adhesin YadA-like head" evidence="14">
    <location>
        <begin position="346"/>
        <end position="366"/>
    </location>
</feature>
<proteinExistence type="inferred from homology"/>
<evidence type="ECO:0000256" key="12">
    <source>
        <dbReference type="SAM" id="MobiDB-lite"/>
    </source>
</evidence>
<feature type="region of interest" description="Disordered" evidence="12">
    <location>
        <begin position="1480"/>
        <end position="1499"/>
    </location>
</feature>
<keyword evidence="5" id="KW-1134">Transmembrane beta strand</keyword>
<dbReference type="CDD" id="cd12820">
    <property type="entry name" value="LbR_YadA-like"/>
    <property type="match status" value="2"/>
</dbReference>
<feature type="domain" description="Trimeric autotransporter adhesin YadA-like head" evidence="14">
    <location>
        <begin position="527"/>
        <end position="549"/>
    </location>
</feature>
<feature type="domain" description="Trimeric autotransporter adhesin YadA-like stalk" evidence="15">
    <location>
        <begin position="1773"/>
        <end position="1798"/>
    </location>
</feature>
<evidence type="ECO:0000256" key="10">
    <source>
        <dbReference type="ARBA" id="ARBA00023237"/>
    </source>
</evidence>
<feature type="compositionally biased region" description="Basic and acidic residues" evidence="12">
    <location>
        <begin position="1823"/>
        <end position="1835"/>
    </location>
</feature>
<feature type="region of interest" description="Disordered" evidence="12">
    <location>
        <begin position="1192"/>
        <end position="1420"/>
    </location>
</feature>
<dbReference type="Pfam" id="PF01391">
    <property type="entry name" value="Collagen"/>
    <property type="match status" value="2"/>
</dbReference>
<dbReference type="GO" id="GO:0031012">
    <property type="term" value="C:extracellular matrix"/>
    <property type="evidence" value="ECO:0007669"/>
    <property type="project" value="TreeGrafter"/>
</dbReference>
<evidence type="ECO:0000256" key="6">
    <source>
        <dbReference type="ARBA" id="ARBA00022692"/>
    </source>
</evidence>
<keyword evidence="10" id="KW-0998">Cell outer membrane</keyword>
<evidence type="ECO:0000256" key="4">
    <source>
        <dbReference type="ARBA" id="ARBA00022448"/>
    </source>
</evidence>
<keyword evidence="8" id="KW-0653">Protein transport</keyword>
<organism evidence="16">
    <name type="scientific">Histophilus somni (strain 129Pt)</name>
    <name type="common">Haemophilus somnus</name>
    <dbReference type="NCBI Taxonomy" id="205914"/>
    <lineage>
        <taxon>Bacteria</taxon>
        <taxon>Pseudomonadati</taxon>
        <taxon>Pseudomonadota</taxon>
        <taxon>Gammaproteobacteria</taxon>
        <taxon>Pasteurellales</taxon>
        <taxon>Pasteurellaceae</taxon>
        <taxon>Histophilus</taxon>
    </lineage>
</organism>
<feature type="compositionally biased region" description="Basic and acidic residues" evidence="12">
    <location>
        <begin position="1262"/>
        <end position="1272"/>
    </location>
</feature>
<dbReference type="SUPFAM" id="SSF54523">
    <property type="entry name" value="Pili subunits"/>
    <property type="match status" value="1"/>
</dbReference>
<dbReference type="InterPro" id="IPR005594">
    <property type="entry name" value="YadA_C"/>
</dbReference>
<dbReference type="GO" id="GO:0009986">
    <property type="term" value="C:cell surface"/>
    <property type="evidence" value="ECO:0007669"/>
    <property type="project" value="UniProtKB-SubCell"/>
</dbReference>
<keyword evidence="9" id="KW-0472">Membrane</keyword>
<evidence type="ECO:0000256" key="11">
    <source>
        <dbReference type="SAM" id="Coils"/>
    </source>
</evidence>
<keyword evidence="6" id="KW-0812">Transmembrane</keyword>
<feature type="coiled-coil region" evidence="11">
    <location>
        <begin position="2510"/>
        <end position="2568"/>
    </location>
</feature>
<feature type="region of interest" description="Disordered" evidence="12">
    <location>
        <begin position="2082"/>
        <end position="2115"/>
    </location>
</feature>
<feature type="coiled-coil region" evidence="11">
    <location>
        <begin position="854"/>
        <end position="902"/>
    </location>
</feature>
<dbReference type="Gene3D" id="2.150.10.10">
    <property type="entry name" value="Serralysin-like metalloprotease, C-terminal"/>
    <property type="match status" value="6"/>
</dbReference>
<feature type="domain" description="Trimeric autotransporter adhesin YadA-like stalk" evidence="15">
    <location>
        <begin position="2284"/>
        <end position="2308"/>
    </location>
</feature>
<feature type="domain" description="Trimeric autotransporter adhesin YadA-like head" evidence="14">
    <location>
        <begin position="503"/>
        <end position="523"/>
    </location>
</feature>
<comment type="subcellular location">
    <subcellularLocation>
        <location evidence="2">Cell outer membrane</location>
    </subcellularLocation>
    <subcellularLocation>
        <location evidence="1">Cell surface</location>
    </subcellularLocation>
</comment>
<feature type="compositionally biased region" description="Basic and acidic residues" evidence="12">
    <location>
        <begin position="1352"/>
        <end position="1370"/>
    </location>
</feature>
<feature type="compositionally biased region" description="Basic and acidic residues" evidence="12">
    <location>
        <begin position="1384"/>
        <end position="1415"/>
    </location>
</feature>
<feature type="region of interest" description="Disordered" evidence="12">
    <location>
        <begin position="1599"/>
        <end position="1629"/>
    </location>
</feature>
<evidence type="ECO:0000259" key="13">
    <source>
        <dbReference type="Pfam" id="PF03895"/>
    </source>
</evidence>
<evidence type="ECO:0000256" key="8">
    <source>
        <dbReference type="ARBA" id="ARBA00022927"/>
    </source>
</evidence>
<feature type="region of interest" description="Disordered" evidence="12">
    <location>
        <begin position="2664"/>
        <end position="2687"/>
    </location>
</feature>
<dbReference type="Gene3D" id="3.30.1300.30">
    <property type="entry name" value="GSPII I/J protein-like"/>
    <property type="match status" value="1"/>
</dbReference>
<feature type="compositionally biased region" description="Basic and acidic residues" evidence="12">
    <location>
        <begin position="1618"/>
        <end position="1629"/>
    </location>
</feature>
<feature type="domain" description="Trimeric autotransporter adhesin YadA-like stalk" evidence="15">
    <location>
        <begin position="761"/>
        <end position="793"/>
    </location>
</feature>
<feature type="coiled-coil region" evidence="11">
    <location>
        <begin position="93"/>
        <end position="128"/>
    </location>
</feature>
<dbReference type="Pfam" id="PF05658">
    <property type="entry name" value="YadA_head"/>
    <property type="match status" value="6"/>
</dbReference>
<evidence type="ECO:0000313" key="16">
    <source>
        <dbReference type="EMBL" id="ABI24755.1"/>
    </source>
</evidence>